<evidence type="ECO:0000256" key="3">
    <source>
        <dbReference type="SAM" id="MobiDB-lite"/>
    </source>
</evidence>
<keyword evidence="5" id="KW-1185">Reference proteome</keyword>
<name>A0A0E3U7P3_9BURK</name>
<dbReference type="InterPro" id="IPR005346">
    <property type="entry name" value="RnfH"/>
</dbReference>
<dbReference type="AlphaFoldDB" id="A0A0E3U7P3"/>
<reference evidence="4" key="1">
    <citation type="submission" date="2016-06" db="EMBL/GenBank/DDBJ databases">
        <title>Pandoraea oxalativorans DSM 23570 Genome Sequencing.</title>
        <authorList>
            <person name="Ee R."/>
            <person name="Lim Y.-L."/>
            <person name="Yong D."/>
            <person name="Yin W.-F."/>
            <person name="Chan K.-G."/>
        </authorList>
    </citation>
    <scope>NUCLEOTIDE SEQUENCE</scope>
    <source>
        <strain evidence="4">DSM 23570</strain>
    </source>
</reference>
<dbReference type="InterPro" id="IPR016155">
    <property type="entry name" value="Mopterin_synth/thiamin_S_b"/>
</dbReference>
<comment type="similarity">
    <text evidence="1 2">Belongs to the UPF0125 (RnfH) family.</text>
</comment>
<dbReference type="PATRIC" id="fig|573737.6.peg.4031"/>
<evidence type="ECO:0000256" key="1">
    <source>
        <dbReference type="ARBA" id="ARBA00010645"/>
    </source>
</evidence>
<evidence type="ECO:0000313" key="5">
    <source>
        <dbReference type="Proteomes" id="UP000035050"/>
    </source>
</evidence>
<dbReference type="Proteomes" id="UP000035050">
    <property type="component" value="Chromosome"/>
</dbReference>
<dbReference type="HAMAP" id="MF_00460">
    <property type="entry name" value="UPF0125_RnfH"/>
    <property type="match status" value="1"/>
</dbReference>
<organism evidence="4 5">
    <name type="scientific">Pandoraea oxalativorans</name>
    <dbReference type="NCBI Taxonomy" id="573737"/>
    <lineage>
        <taxon>Bacteria</taxon>
        <taxon>Pseudomonadati</taxon>
        <taxon>Pseudomonadota</taxon>
        <taxon>Betaproteobacteria</taxon>
        <taxon>Burkholderiales</taxon>
        <taxon>Burkholderiaceae</taxon>
        <taxon>Pandoraea</taxon>
    </lineage>
</organism>
<accession>A0A0E3U7P3</accession>
<sequence length="112" mass="12364">MPSELNVEVCYALPSEQTIIPLTLAQGATMRDAIERSGLLQRFPALDLGRMKVGVFGKVRALDAAVEAGDRVEIYRALKADPKLARQRRVEKVRNEGSREGQKWLGSARKGS</sequence>
<dbReference type="RefSeq" id="WP_046291797.1">
    <property type="nucleotide sequence ID" value="NZ_CP011253.3"/>
</dbReference>
<evidence type="ECO:0000256" key="2">
    <source>
        <dbReference type="HAMAP-Rule" id="MF_00460"/>
    </source>
</evidence>
<dbReference type="KEGG" id="pox:MB84_15535"/>
<feature type="region of interest" description="Disordered" evidence="3">
    <location>
        <begin position="86"/>
        <end position="112"/>
    </location>
</feature>
<feature type="compositionally biased region" description="Basic and acidic residues" evidence="3">
    <location>
        <begin position="86"/>
        <end position="102"/>
    </location>
</feature>
<proteinExistence type="inferred from homology"/>
<dbReference type="PANTHER" id="PTHR37483:SF1">
    <property type="entry name" value="UPF0125 PROTEIN RATB"/>
    <property type="match status" value="1"/>
</dbReference>
<dbReference type="NCBIfam" id="NF002490">
    <property type="entry name" value="PRK01777.1"/>
    <property type="match status" value="1"/>
</dbReference>
<dbReference type="InterPro" id="IPR037021">
    <property type="entry name" value="RnfH_sf"/>
</dbReference>
<dbReference type="SUPFAM" id="SSF54285">
    <property type="entry name" value="MoaD/ThiS"/>
    <property type="match status" value="1"/>
</dbReference>
<dbReference type="Pfam" id="PF03658">
    <property type="entry name" value="Ub-RnfH"/>
    <property type="match status" value="1"/>
</dbReference>
<dbReference type="EMBL" id="CP011253">
    <property type="protein sequence ID" value="AKC70603.1"/>
    <property type="molecule type" value="Genomic_DNA"/>
</dbReference>
<gene>
    <name evidence="4" type="ORF">MB84_15535</name>
</gene>
<dbReference type="Gene3D" id="3.10.20.280">
    <property type="entry name" value="RnfH-like"/>
    <property type="match status" value="1"/>
</dbReference>
<evidence type="ECO:0000313" key="4">
    <source>
        <dbReference type="EMBL" id="AKC70603.1"/>
    </source>
</evidence>
<protein>
    <recommendedName>
        <fullName evidence="2">UPF0125 protein MB84_15535</fullName>
    </recommendedName>
</protein>
<dbReference type="HOGENOM" id="CLU_150721_0_0_4"/>
<dbReference type="PANTHER" id="PTHR37483">
    <property type="entry name" value="UPF0125 PROTEIN RATB"/>
    <property type="match status" value="1"/>
</dbReference>
<dbReference type="OrthoDB" id="9796575at2"/>